<dbReference type="InterPro" id="IPR003661">
    <property type="entry name" value="HisK_dim/P_dom"/>
</dbReference>
<dbReference type="Pfam" id="PF02518">
    <property type="entry name" value="HATPase_c"/>
    <property type="match status" value="1"/>
</dbReference>
<evidence type="ECO:0000256" key="6">
    <source>
        <dbReference type="ARBA" id="ARBA00023012"/>
    </source>
</evidence>
<evidence type="ECO:0000256" key="2">
    <source>
        <dbReference type="ARBA" id="ARBA00022679"/>
    </source>
</evidence>
<evidence type="ECO:0000256" key="4">
    <source>
        <dbReference type="ARBA" id="ARBA00022777"/>
    </source>
</evidence>
<keyword evidence="3" id="KW-0547">Nucleotide-binding</keyword>
<feature type="domain" description="Histidine kinase" evidence="7">
    <location>
        <begin position="87"/>
        <end position="308"/>
    </location>
</feature>
<dbReference type="InterPro" id="IPR001789">
    <property type="entry name" value="Sig_transdc_resp-reg_receiver"/>
</dbReference>
<feature type="domain" description="Response regulatory" evidence="8">
    <location>
        <begin position="327"/>
        <end position="441"/>
    </location>
</feature>
<dbReference type="SMART" id="SM00387">
    <property type="entry name" value="HATPase_c"/>
    <property type="match status" value="1"/>
</dbReference>
<sequence length="452" mass="48203">MDKPDAKRVLDLLADARLGNAGWIEHVDSISDSSLSIHVVSASPVESVRVGAAKLVVQVEDVTEQRARALRTAQSERLRSLGTMAGGLAHDFNNLLFIITGYLQLLQEHDKVAGDDQLSRYADRAVDAAERGAEIAASLLAVARSQPLEATAIEVGSFLKLMFPLVRQAIGAERLAILEIGTGQLDVLIDSGQLSSSVLNLVINARDAMEPGGTVRIGVERRFVDDPNLELSAQEYVVITVGDDGAGMTAAVAERAFEPYFSTKGVGHGTGIGLAAVHSFARQSGGLVTIDTELEVGTTVTIYLPAVFAQPDGDLAAGDNRQTLNTRILVVDDESALAFLVAGWLTEHGAEVRVAENSAQALRVAEEFRPDVLLTDVRLGDPNGVDGPELADAVTRLLPDISVIFMTGYSARMHDLKARGMHTLAKPFTKVALARVLFPSEVVISRDDARGV</sequence>
<gene>
    <name evidence="9" type="ORF">UFOPK3268_00381</name>
</gene>
<dbReference type="SMART" id="SM00448">
    <property type="entry name" value="REC"/>
    <property type="match status" value="1"/>
</dbReference>
<dbReference type="PROSITE" id="PS50110">
    <property type="entry name" value="RESPONSE_REGULATORY"/>
    <property type="match status" value="1"/>
</dbReference>
<proteinExistence type="predicted"/>
<name>A0A6J7BSI4_9ZZZZ</name>
<evidence type="ECO:0000259" key="7">
    <source>
        <dbReference type="PROSITE" id="PS50109"/>
    </source>
</evidence>
<dbReference type="SUPFAM" id="SSF55874">
    <property type="entry name" value="ATPase domain of HSP90 chaperone/DNA topoisomerase II/histidine kinase"/>
    <property type="match status" value="1"/>
</dbReference>
<dbReference type="PRINTS" id="PR00344">
    <property type="entry name" value="BCTRLSENSOR"/>
</dbReference>
<protein>
    <submittedName>
        <fullName evidence="9">Unannotated protein</fullName>
    </submittedName>
</protein>
<dbReference type="EMBL" id="CAFBIZ010000030">
    <property type="protein sequence ID" value="CAB4847218.1"/>
    <property type="molecule type" value="Genomic_DNA"/>
</dbReference>
<dbReference type="InterPro" id="IPR005467">
    <property type="entry name" value="His_kinase_dom"/>
</dbReference>
<evidence type="ECO:0000313" key="9">
    <source>
        <dbReference type="EMBL" id="CAB4847218.1"/>
    </source>
</evidence>
<dbReference type="SMART" id="SM00388">
    <property type="entry name" value="HisKA"/>
    <property type="match status" value="1"/>
</dbReference>
<dbReference type="Pfam" id="PF00512">
    <property type="entry name" value="HisKA"/>
    <property type="match status" value="1"/>
</dbReference>
<dbReference type="GO" id="GO:0000155">
    <property type="term" value="F:phosphorelay sensor kinase activity"/>
    <property type="evidence" value="ECO:0007669"/>
    <property type="project" value="InterPro"/>
</dbReference>
<evidence type="ECO:0000259" key="8">
    <source>
        <dbReference type="PROSITE" id="PS50110"/>
    </source>
</evidence>
<dbReference type="Gene3D" id="1.10.287.130">
    <property type="match status" value="1"/>
</dbReference>
<dbReference type="PANTHER" id="PTHR43065:SF46">
    <property type="entry name" value="C4-DICARBOXYLATE TRANSPORT SENSOR PROTEIN DCTB"/>
    <property type="match status" value="1"/>
</dbReference>
<dbReference type="Pfam" id="PF00072">
    <property type="entry name" value="Response_reg"/>
    <property type="match status" value="1"/>
</dbReference>
<evidence type="ECO:0000256" key="3">
    <source>
        <dbReference type="ARBA" id="ARBA00022741"/>
    </source>
</evidence>
<dbReference type="InterPro" id="IPR036097">
    <property type="entry name" value="HisK_dim/P_sf"/>
</dbReference>
<dbReference type="InterPro" id="IPR036890">
    <property type="entry name" value="HATPase_C_sf"/>
</dbReference>
<dbReference type="CDD" id="cd00082">
    <property type="entry name" value="HisKA"/>
    <property type="match status" value="1"/>
</dbReference>
<dbReference type="PROSITE" id="PS50109">
    <property type="entry name" value="HIS_KIN"/>
    <property type="match status" value="1"/>
</dbReference>
<keyword evidence="1" id="KW-0597">Phosphoprotein</keyword>
<dbReference type="GO" id="GO:0005524">
    <property type="term" value="F:ATP binding"/>
    <property type="evidence" value="ECO:0007669"/>
    <property type="project" value="UniProtKB-KW"/>
</dbReference>
<dbReference type="Gene3D" id="3.30.565.10">
    <property type="entry name" value="Histidine kinase-like ATPase, C-terminal domain"/>
    <property type="match status" value="1"/>
</dbReference>
<accession>A0A6J7BSI4</accession>
<organism evidence="9">
    <name type="scientific">freshwater metagenome</name>
    <dbReference type="NCBI Taxonomy" id="449393"/>
    <lineage>
        <taxon>unclassified sequences</taxon>
        <taxon>metagenomes</taxon>
        <taxon>ecological metagenomes</taxon>
    </lineage>
</organism>
<dbReference type="SUPFAM" id="SSF47384">
    <property type="entry name" value="Homodimeric domain of signal transducing histidine kinase"/>
    <property type="match status" value="1"/>
</dbReference>
<dbReference type="Gene3D" id="3.40.50.2300">
    <property type="match status" value="1"/>
</dbReference>
<dbReference type="AlphaFoldDB" id="A0A6J7BSI4"/>
<keyword evidence="6" id="KW-0902">Two-component regulatory system</keyword>
<evidence type="ECO:0000256" key="1">
    <source>
        <dbReference type="ARBA" id="ARBA00022553"/>
    </source>
</evidence>
<dbReference type="CDD" id="cd00156">
    <property type="entry name" value="REC"/>
    <property type="match status" value="1"/>
</dbReference>
<keyword evidence="5" id="KW-0067">ATP-binding</keyword>
<keyword evidence="4" id="KW-0418">Kinase</keyword>
<reference evidence="9" key="1">
    <citation type="submission" date="2020-05" db="EMBL/GenBank/DDBJ databases">
        <authorList>
            <person name="Chiriac C."/>
            <person name="Salcher M."/>
            <person name="Ghai R."/>
            <person name="Kavagutti S V."/>
        </authorList>
    </citation>
    <scope>NUCLEOTIDE SEQUENCE</scope>
</reference>
<dbReference type="InterPro" id="IPR011006">
    <property type="entry name" value="CheY-like_superfamily"/>
</dbReference>
<evidence type="ECO:0000256" key="5">
    <source>
        <dbReference type="ARBA" id="ARBA00022840"/>
    </source>
</evidence>
<keyword evidence="2" id="KW-0808">Transferase</keyword>
<dbReference type="InterPro" id="IPR004358">
    <property type="entry name" value="Sig_transdc_His_kin-like_C"/>
</dbReference>
<dbReference type="InterPro" id="IPR003594">
    <property type="entry name" value="HATPase_dom"/>
</dbReference>
<dbReference type="SUPFAM" id="SSF52172">
    <property type="entry name" value="CheY-like"/>
    <property type="match status" value="1"/>
</dbReference>
<dbReference type="PANTHER" id="PTHR43065">
    <property type="entry name" value="SENSOR HISTIDINE KINASE"/>
    <property type="match status" value="1"/>
</dbReference>